<dbReference type="CDD" id="cd06267">
    <property type="entry name" value="PBP1_LacI_sugar_binding-like"/>
    <property type="match status" value="1"/>
</dbReference>
<dbReference type="Proteomes" id="UP001267290">
    <property type="component" value="Unassembled WGS sequence"/>
</dbReference>
<dbReference type="PROSITE" id="PS50932">
    <property type="entry name" value="HTH_LACI_2"/>
    <property type="match status" value="1"/>
</dbReference>
<proteinExistence type="predicted"/>
<dbReference type="PANTHER" id="PTHR30146">
    <property type="entry name" value="LACI-RELATED TRANSCRIPTIONAL REPRESSOR"/>
    <property type="match status" value="1"/>
</dbReference>
<accession>A0ABU1NSJ7</accession>
<dbReference type="InterPro" id="IPR028082">
    <property type="entry name" value="Peripla_BP_I"/>
</dbReference>
<reference evidence="5 6" key="1">
    <citation type="submission" date="2023-07" db="EMBL/GenBank/DDBJ databases">
        <title>Sorghum-associated microbial communities from plants grown in Nebraska, USA.</title>
        <authorList>
            <person name="Schachtman D."/>
        </authorList>
    </citation>
    <scope>NUCLEOTIDE SEQUENCE [LARGE SCALE GENOMIC DNA]</scope>
    <source>
        <strain evidence="5 6">CC258</strain>
    </source>
</reference>
<organism evidence="5 6">
    <name type="scientific">Paenibacillus qinlingensis</name>
    <dbReference type="NCBI Taxonomy" id="1837343"/>
    <lineage>
        <taxon>Bacteria</taxon>
        <taxon>Bacillati</taxon>
        <taxon>Bacillota</taxon>
        <taxon>Bacilli</taxon>
        <taxon>Bacillales</taxon>
        <taxon>Paenibacillaceae</taxon>
        <taxon>Paenibacillus</taxon>
    </lineage>
</organism>
<dbReference type="RefSeq" id="WP_310225125.1">
    <property type="nucleotide sequence ID" value="NZ_JAVDSB010000001.1"/>
</dbReference>
<dbReference type="InterPro" id="IPR000843">
    <property type="entry name" value="HTH_LacI"/>
</dbReference>
<dbReference type="SUPFAM" id="SSF53822">
    <property type="entry name" value="Periplasmic binding protein-like I"/>
    <property type="match status" value="1"/>
</dbReference>
<evidence type="ECO:0000313" key="6">
    <source>
        <dbReference type="Proteomes" id="UP001267290"/>
    </source>
</evidence>
<keyword evidence="2" id="KW-0238">DNA-binding</keyword>
<dbReference type="PANTHER" id="PTHR30146:SF109">
    <property type="entry name" value="HTH-TYPE TRANSCRIPTIONAL REGULATOR GALS"/>
    <property type="match status" value="1"/>
</dbReference>
<dbReference type="SMART" id="SM00354">
    <property type="entry name" value="HTH_LACI"/>
    <property type="match status" value="1"/>
</dbReference>
<dbReference type="Gene3D" id="1.10.260.40">
    <property type="entry name" value="lambda repressor-like DNA-binding domains"/>
    <property type="match status" value="1"/>
</dbReference>
<dbReference type="InterPro" id="IPR046335">
    <property type="entry name" value="LacI/GalR-like_sensor"/>
</dbReference>
<keyword evidence="3" id="KW-0804">Transcription</keyword>
<gene>
    <name evidence="5" type="ORF">J2736_001641</name>
</gene>
<dbReference type="SUPFAM" id="SSF47413">
    <property type="entry name" value="lambda repressor-like DNA-binding domains"/>
    <property type="match status" value="1"/>
</dbReference>
<keyword evidence="6" id="KW-1185">Reference proteome</keyword>
<comment type="caution">
    <text evidence="5">The sequence shown here is derived from an EMBL/GenBank/DDBJ whole genome shotgun (WGS) entry which is preliminary data.</text>
</comment>
<evidence type="ECO:0000259" key="4">
    <source>
        <dbReference type="PROSITE" id="PS50932"/>
    </source>
</evidence>
<evidence type="ECO:0000256" key="2">
    <source>
        <dbReference type="ARBA" id="ARBA00023125"/>
    </source>
</evidence>
<evidence type="ECO:0000256" key="3">
    <source>
        <dbReference type="ARBA" id="ARBA00023163"/>
    </source>
</evidence>
<dbReference type="Pfam" id="PF13377">
    <property type="entry name" value="Peripla_BP_3"/>
    <property type="match status" value="1"/>
</dbReference>
<keyword evidence="1" id="KW-0805">Transcription regulation</keyword>
<protein>
    <submittedName>
        <fullName evidence="5">LacI family transcriptional regulator</fullName>
    </submittedName>
</protein>
<dbReference type="EMBL" id="JAVDSB010000001">
    <property type="protein sequence ID" value="MDR6550458.1"/>
    <property type="molecule type" value="Genomic_DNA"/>
</dbReference>
<evidence type="ECO:0000313" key="5">
    <source>
        <dbReference type="EMBL" id="MDR6550458.1"/>
    </source>
</evidence>
<dbReference type="CDD" id="cd01392">
    <property type="entry name" value="HTH_LacI"/>
    <property type="match status" value="1"/>
</dbReference>
<sequence length="337" mass="36926">MRVSIKDIALKCNLSVSTVSRALNGDYGVKSATRTSVMKVAKELGYVPNIAAKELVSQKSKLIGIILNESDGDGEARPAFFELLPHINKTLAIFNYRAIIYTINSNSYIRGEITDIINLRNLSGCIVVSVFRENHPIYEDIKSLNNPIVVLESSILTRICSNINTDEVMGGYMATRYLIDNGHKQIGFVNGPQNFEISNERFEGFQKAIEESQLQISDTAIIWSNYTGSGGKDSIHQLIQNNPAITAVFFANDLMAMGAISSMAESGILVPKDISIIGYDGLFVCKYYNPPLASVVIDNAAIGVRAAELLLELINGGSGKTVRVMPKLFEGKSVRKY</sequence>
<dbReference type="Gene3D" id="3.40.50.2300">
    <property type="match status" value="2"/>
</dbReference>
<evidence type="ECO:0000256" key="1">
    <source>
        <dbReference type="ARBA" id="ARBA00023015"/>
    </source>
</evidence>
<dbReference type="Pfam" id="PF00356">
    <property type="entry name" value="LacI"/>
    <property type="match status" value="1"/>
</dbReference>
<feature type="domain" description="HTH lacI-type" evidence="4">
    <location>
        <begin position="3"/>
        <end position="57"/>
    </location>
</feature>
<dbReference type="InterPro" id="IPR010982">
    <property type="entry name" value="Lambda_DNA-bd_dom_sf"/>
</dbReference>
<name>A0ABU1NSJ7_9BACL</name>